<feature type="transmembrane region" description="Helical" evidence="13">
    <location>
        <begin position="419"/>
        <end position="441"/>
    </location>
</feature>
<dbReference type="GO" id="GO:0006811">
    <property type="term" value="P:monoatomic ion transport"/>
    <property type="evidence" value="ECO:0007669"/>
    <property type="project" value="UniProtKB-KW"/>
</dbReference>
<protein>
    <recommendedName>
        <fullName evidence="4">Probable multidrug resistance protein NorM</fullName>
    </recommendedName>
    <alternativeName>
        <fullName evidence="12">Multidrug-efflux transporter</fullName>
    </alternativeName>
</protein>
<evidence type="ECO:0000256" key="11">
    <source>
        <dbReference type="ARBA" id="ARBA00023136"/>
    </source>
</evidence>
<evidence type="ECO:0000313" key="15">
    <source>
        <dbReference type="Proteomes" id="UP000434409"/>
    </source>
</evidence>
<dbReference type="PANTHER" id="PTHR43298">
    <property type="entry name" value="MULTIDRUG RESISTANCE PROTEIN NORM-RELATED"/>
    <property type="match status" value="1"/>
</dbReference>
<feature type="transmembrane region" description="Helical" evidence="13">
    <location>
        <begin position="324"/>
        <end position="343"/>
    </location>
</feature>
<keyword evidence="11 13" id="KW-0472">Membrane</keyword>
<comment type="function">
    <text evidence="1">Multidrug efflux pump.</text>
</comment>
<dbReference type="InterPro" id="IPR002528">
    <property type="entry name" value="MATE_fam"/>
</dbReference>
<keyword evidence="9 13" id="KW-1133">Transmembrane helix</keyword>
<keyword evidence="7" id="KW-1003">Cell membrane</keyword>
<evidence type="ECO:0000313" key="14">
    <source>
        <dbReference type="EMBL" id="MSR93463.1"/>
    </source>
</evidence>
<evidence type="ECO:0000256" key="3">
    <source>
        <dbReference type="ARBA" id="ARBA00010199"/>
    </source>
</evidence>
<dbReference type="GO" id="GO:0015297">
    <property type="term" value="F:antiporter activity"/>
    <property type="evidence" value="ECO:0007669"/>
    <property type="project" value="UniProtKB-KW"/>
</dbReference>
<dbReference type="Proteomes" id="UP000434409">
    <property type="component" value="Unassembled WGS sequence"/>
</dbReference>
<sequence length="454" mass="50241">MKNPKEQKGKTAYLFSNRDLAFLILPLMVEQFLVILVGMADTIMIASVGESAVSGVSLVDQVMILWISLFSALATGGAVVVGQYLGQKKVEKAREASWQMVWFGTFCAIGIMLLLYMGKTFVLQVVFGKIQADVRNHADIYFMIVTASIPFVAIYNLTAAIFRTMGDSRTPMQVSVLMNLINVAGNAALIYGVHLGTPGVAIPTLTSRVIAALILLLLLFNKKRELYLKATWRYRPDWSMIGRILSIGIPNGLENSMFQLGKILVLSLISTFGTYAIAANAVSNAVALFQILPGMAMTLAVTPVIARCVGAGDYRQVTYYNKKFLILTHISMAVVVGGLFLIRPQILEAYHLSARTAEVTGRILTFHGICAVLIWPASFTLPCTFRATGDAKVCMYISIFSMWIFRIAFSYILGSYFHMGVFGVWVAMVIDWVFRTSCFLLRYRSGKWKKEALV</sequence>
<feature type="transmembrane region" description="Helical" evidence="13">
    <location>
        <begin position="363"/>
        <end position="381"/>
    </location>
</feature>
<feature type="transmembrane region" description="Helical" evidence="13">
    <location>
        <begin position="174"/>
        <end position="194"/>
    </location>
</feature>
<reference evidence="14 15" key="1">
    <citation type="submission" date="2019-08" db="EMBL/GenBank/DDBJ databases">
        <title>In-depth cultivation of the pig gut microbiome towards novel bacterial diversity and tailored functional studies.</title>
        <authorList>
            <person name="Wylensek D."/>
            <person name="Hitch T.C.A."/>
            <person name="Clavel T."/>
        </authorList>
    </citation>
    <scope>NUCLEOTIDE SEQUENCE [LARGE SCALE GENOMIC DNA]</scope>
    <source>
        <strain evidence="14 15">68-1-5</strain>
    </source>
</reference>
<keyword evidence="6" id="KW-0050">Antiport</keyword>
<organism evidence="14 15">
    <name type="scientific">Suipraeoptans intestinalis</name>
    <dbReference type="NCBI Taxonomy" id="2606628"/>
    <lineage>
        <taxon>Bacteria</taxon>
        <taxon>Bacillati</taxon>
        <taxon>Bacillota</taxon>
        <taxon>Clostridia</taxon>
        <taxon>Lachnospirales</taxon>
        <taxon>Lachnospiraceae</taxon>
        <taxon>Suipraeoptans</taxon>
    </lineage>
</organism>
<dbReference type="GO" id="GO:0005886">
    <property type="term" value="C:plasma membrane"/>
    <property type="evidence" value="ECO:0007669"/>
    <property type="project" value="UniProtKB-SubCell"/>
</dbReference>
<dbReference type="PANTHER" id="PTHR43298:SF2">
    <property type="entry name" value="FMN_FAD EXPORTER YEEO-RELATED"/>
    <property type="match status" value="1"/>
</dbReference>
<comment type="caution">
    <text evidence="14">The sequence shown here is derived from an EMBL/GenBank/DDBJ whole genome shotgun (WGS) entry which is preliminary data.</text>
</comment>
<accession>A0A6N7URT1</accession>
<evidence type="ECO:0000256" key="7">
    <source>
        <dbReference type="ARBA" id="ARBA00022475"/>
    </source>
</evidence>
<evidence type="ECO:0000256" key="13">
    <source>
        <dbReference type="SAM" id="Phobius"/>
    </source>
</evidence>
<evidence type="ECO:0000256" key="10">
    <source>
        <dbReference type="ARBA" id="ARBA00023065"/>
    </source>
</evidence>
<keyword evidence="10" id="KW-0406">Ion transport</keyword>
<feature type="transmembrane region" description="Helical" evidence="13">
    <location>
        <begin position="288"/>
        <end position="312"/>
    </location>
</feature>
<evidence type="ECO:0000256" key="1">
    <source>
        <dbReference type="ARBA" id="ARBA00003408"/>
    </source>
</evidence>
<feature type="transmembrane region" description="Helical" evidence="13">
    <location>
        <begin position="263"/>
        <end position="282"/>
    </location>
</feature>
<dbReference type="EMBL" id="VULY01000018">
    <property type="protein sequence ID" value="MSR93463.1"/>
    <property type="molecule type" value="Genomic_DNA"/>
</dbReference>
<dbReference type="InterPro" id="IPR048279">
    <property type="entry name" value="MdtK-like"/>
</dbReference>
<keyword evidence="5" id="KW-0813">Transport</keyword>
<proteinExistence type="inferred from homology"/>
<feature type="transmembrane region" description="Helical" evidence="13">
    <location>
        <begin position="63"/>
        <end position="86"/>
    </location>
</feature>
<keyword evidence="8 13" id="KW-0812">Transmembrane</keyword>
<feature type="transmembrane region" description="Helical" evidence="13">
    <location>
        <begin position="138"/>
        <end position="162"/>
    </location>
</feature>
<dbReference type="Pfam" id="PF01554">
    <property type="entry name" value="MatE"/>
    <property type="match status" value="2"/>
</dbReference>
<dbReference type="InterPro" id="IPR050222">
    <property type="entry name" value="MATE_MdtK"/>
</dbReference>
<evidence type="ECO:0000256" key="8">
    <source>
        <dbReference type="ARBA" id="ARBA00022692"/>
    </source>
</evidence>
<feature type="transmembrane region" description="Helical" evidence="13">
    <location>
        <begin position="200"/>
        <end position="220"/>
    </location>
</feature>
<evidence type="ECO:0000256" key="9">
    <source>
        <dbReference type="ARBA" id="ARBA00022989"/>
    </source>
</evidence>
<dbReference type="CDD" id="cd13137">
    <property type="entry name" value="MATE_NorM_like"/>
    <property type="match status" value="1"/>
</dbReference>
<evidence type="ECO:0000256" key="5">
    <source>
        <dbReference type="ARBA" id="ARBA00022448"/>
    </source>
</evidence>
<comment type="similarity">
    <text evidence="3">Belongs to the multi antimicrobial extrusion (MATE) (TC 2.A.66.1) family.</text>
</comment>
<dbReference type="PIRSF" id="PIRSF006603">
    <property type="entry name" value="DinF"/>
    <property type="match status" value="1"/>
</dbReference>
<evidence type="ECO:0000256" key="6">
    <source>
        <dbReference type="ARBA" id="ARBA00022449"/>
    </source>
</evidence>
<comment type="subcellular location">
    <subcellularLocation>
        <location evidence="2">Cell membrane</location>
        <topology evidence="2">Multi-pass membrane protein</topology>
    </subcellularLocation>
</comment>
<feature type="transmembrane region" description="Helical" evidence="13">
    <location>
        <begin position="98"/>
        <end position="118"/>
    </location>
</feature>
<evidence type="ECO:0000256" key="2">
    <source>
        <dbReference type="ARBA" id="ARBA00004651"/>
    </source>
</evidence>
<feature type="transmembrane region" description="Helical" evidence="13">
    <location>
        <begin position="393"/>
        <end position="413"/>
    </location>
</feature>
<dbReference type="AlphaFoldDB" id="A0A6N7URT1"/>
<evidence type="ECO:0000256" key="12">
    <source>
        <dbReference type="ARBA" id="ARBA00031636"/>
    </source>
</evidence>
<dbReference type="RefSeq" id="WP_154476462.1">
    <property type="nucleotide sequence ID" value="NZ_VULY01000018.1"/>
</dbReference>
<dbReference type="NCBIfam" id="TIGR00797">
    <property type="entry name" value="matE"/>
    <property type="match status" value="1"/>
</dbReference>
<dbReference type="GO" id="GO:0042910">
    <property type="term" value="F:xenobiotic transmembrane transporter activity"/>
    <property type="evidence" value="ECO:0007669"/>
    <property type="project" value="InterPro"/>
</dbReference>
<feature type="transmembrane region" description="Helical" evidence="13">
    <location>
        <begin position="20"/>
        <end position="43"/>
    </location>
</feature>
<name>A0A6N7URT1_9FIRM</name>
<gene>
    <name evidence="14" type="ORF">FYJ34_04070</name>
</gene>
<evidence type="ECO:0000256" key="4">
    <source>
        <dbReference type="ARBA" id="ARBA00020268"/>
    </source>
</evidence>
<keyword evidence="15" id="KW-1185">Reference proteome</keyword>